<dbReference type="OrthoDB" id="4356994at2759"/>
<dbReference type="RefSeq" id="XP_025399018.1">
    <property type="nucleotide sequence ID" value="XM_025548097.1"/>
</dbReference>
<keyword evidence="3" id="KW-0804">Transcription</keyword>
<evidence type="ECO:0000256" key="4">
    <source>
        <dbReference type="ARBA" id="ARBA00023242"/>
    </source>
</evidence>
<evidence type="ECO:0000256" key="5">
    <source>
        <dbReference type="SAM" id="MobiDB-lite"/>
    </source>
</evidence>
<dbReference type="Gene3D" id="4.10.240.10">
    <property type="entry name" value="Zn(2)-C6 fungal-type DNA-binding domain"/>
    <property type="match status" value="1"/>
</dbReference>
<keyword evidence="1" id="KW-0805">Transcription regulation</keyword>
<sequence>MFGAFRGNNGAPNNFEYTDPSRNFAMDGHNNTLLACDSCRARKVKCNGDLYGCDRCRATAVPCTYHSSAMLAGPSSLKRPSWTTPDFSTPPSAKRQQTGHPGNDMSKPTASAIASNSIPNMLHRPPPLDLSNSRPRMPITPPGAGFANSTQDWPALYNMGNKPYQGLNINLGGIVPYPSMIPSLPMLHNPSNSSVSTVSSSTMSDETDLSDLAVTAPTNATPSNPFDYHSRRCECVRSLADTLEKISGGDIETSENIENSKQTDSLLMRLHDGVETCKRVVACVHCTVCVANSMLLVTIFQRLLKMSTDLSRHILDAQKKAKSLPPLTDSPPSPQTPDDHVSRYQIQIAAVCLRFVHTLIGMNLKHAVRLLDILRDRIGKKAKASNLLEEVIQTAQKNVEMLDEFTANQAASSETRNG</sequence>
<dbReference type="SUPFAM" id="SSF57701">
    <property type="entry name" value="Zn2/Cys6 DNA-binding domain"/>
    <property type="match status" value="1"/>
</dbReference>
<reference evidence="7 8" key="1">
    <citation type="submission" date="2016-12" db="EMBL/GenBank/DDBJ databases">
        <title>The genomes of Aspergillus section Nigri reveals drivers in fungal speciation.</title>
        <authorList>
            <consortium name="DOE Joint Genome Institute"/>
            <person name="Vesth T.C."/>
            <person name="Nybo J."/>
            <person name="Theobald S."/>
            <person name="Brandl J."/>
            <person name="Frisvad J.C."/>
            <person name="Nielsen K.F."/>
            <person name="Lyhne E.K."/>
            <person name="Kogle M.E."/>
            <person name="Kuo A."/>
            <person name="Riley R."/>
            <person name="Clum A."/>
            <person name="Nolan M."/>
            <person name="Lipzen A."/>
            <person name="Salamov A."/>
            <person name="Henrissat B."/>
            <person name="Wiebenga A."/>
            <person name="De Vries R.P."/>
            <person name="Grigoriev I.V."/>
            <person name="Mortensen U.H."/>
            <person name="Andersen M.R."/>
            <person name="Baker S.E."/>
        </authorList>
    </citation>
    <scope>NUCLEOTIDE SEQUENCE [LARGE SCALE GENOMIC DNA]</scope>
    <source>
        <strain evidence="7 8">CBS 117.55</strain>
    </source>
</reference>
<dbReference type="SMART" id="SM00066">
    <property type="entry name" value="GAL4"/>
    <property type="match status" value="1"/>
</dbReference>
<comment type="caution">
    <text evidence="7">The sequence shown here is derived from an EMBL/GenBank/DDBJ whole genome shotgun (WGS) entry which is preliminary data.</text>
</comment>
<dbReference type="GeneID" id="37070334"/>
<dbReference type="PROSITE" id="PS50048">
    <property type="entry name" value="ZN2_CY6_FUNGAL_2"/>
    <property type="match status" value="1"/>
</dbReference>
<evidence type="ECO:0000256" key="3">
    <source>
        <dbReference type="ARBA" id="ARBA00023163"/>
    </source>
</evidence>
<dbReference type="CDD" id="cd00067">
    <property type="entry name" value="GAL4"/>
    <property type="match status" value="1"/>
</dbReference>
<protein>
    <recommendedName>
        <fullName evidence="6">Zn(2)-C6 fungal-type domain-containing protein</fullName>
    </recommendedName>
</protein>
<dbReference type="GO" id="GO:0000981">
    <property type="term" value="F:DNA-binding transcription factor activity, RNA polymerase II-specific"/>
    <property type="evidence" value="ECO:0007669"/>
    <property type="project" value="InterPro"/>
</dbReference>
<keyword evidence="4" id="KW-0539">Nucleus</keyword>
<keyword evidence="2" id="KW-0238">DNA-binding</keyword>
<dbReference type="VEuPathDB" id="FungiDB:BO70DRAFT_429735"/>
<feature type="compositionally biased region" description="Polar residues" evidence="5">
    <location>
        <begin position="81"/>
        <end position="111"/>
    </location>
</feature>
<dbReference type="GO" id="GO:0009893">
    <property type="term" value="P:positive regulation of metabolic process"/>
    <property type="evidence" value="ECO:0007669"/>
    <property type="project" value="UniProtKB-ARBA"/>
</dbReference>
<evidence type="ECO:0000256" key="1">
    <source>
        <dbReference type="ARBA" id="ARBA00023015"/>
    </source>
</evidence>
<organism evidence="7 8">
    <name type="scientific">Aspergillus heteromorphus CBS 117.55</name>
    <dbReference type="NCBI Taxonomy" id="1448321"/>
    <lineage>
        <taxon>Eukaryota</taxon>
        <taxon>Fungi</taxon>
        <taxon>Dikarya</taxon>
        <taxon>Ascomycota</taxon>
        <taxon>Pezizomycotina</taxon>
        <taxon>Eurotiomycetes</taxon>
        <taxon>Eurotiomycetidae</taxon>
        <taxon>Eurotiales</taxon>
        <taxon>Aspergillaceae</taxon>
        <taxon>Aspergillus</taxon>
        <taxon>Aspergillus subgen. Circumdati</taxon>
    </lineage>
</organism>
<evidence type="ECO:0000259" key="6">
    <source>
        <dbReference type="PROSITE" id="PS50048"/>
    </source>
</evidence>
<feature type="domain" description="Zn(2)-C6 fungal-type" evidence="6">
    <location>
        <begin position="35"/>
        <end position="65"/>
    </location>
</feature>
<dbReference type="Pfam" id="PF00172">
    <property type="entry name" value="Zn_clus"/>
    <property type="match status" value="1"/>
</dbReference>
<dbReference type="Proteomes" id="UP000247233">
    <property type="component" value="Unassembled WGS sequence"/>
</dbReference>
<keyword evidence="8" id="KW-1185">Reference proteome</keyword>
<dbReference type="GO" id="GO:0003677">
    <property type="term" value="F:DNA binding"/>
    <property type="evidence" value="ECO:0007669"/>
    <property type="project" value="UniProtKB-KW"/>
</dbReference>
<gene>
    <name evidence="7" type="ORF">BO70DRAFT_429735</name>
</gene>
<dbReference type="AlphaFoldDB" id="A0A317W3Y8"/>
<name>A0A317W3Y8_9EURO</name>
<dbReference type="PROSITE" id="PS00463">
    <property type="entry name" value="ZN2_CY6_FUNGAL_1"/>
    <property type="match status" value="1"/>
</dbReference>
<dbReference type="STRING" id="1448321.A0A317W3Y8"/>
<proteinExistence type="predicted"/>
<dbReference type="EMBL" id="MSFL01000014">
    <property type="protein sequence ID" value="PWY80715.1"/>
    <property type="molecule type" value="Genomic_DNA"/>
</dbReference>
<evidence type="ECO:0000256" key="2">
    <source>
        <dbReference type="ARBA" id="ARBA00023125"/>
    </source>
</evidence>
<dbReference type="InterPro" id="IPR036864">
    <property type="entry name" value="Zn2-C6_fun-type_DNA-bd_sf"/>
</dbReference>
<accession>A0A317W3Y8</accession>
<evidence type="ECO:0000313" key="7">
    <source>
        <dbReference type="EMBL" id="PWY80715.1"/>
    </source>
</evidence>
<feature type="region of interest" description="Disordered" evidence="5">
    <location>
        <begin position="74"/>
        <end position="111"/>
    </location>
</feature>
<dbReference type="InterPro" id="IPR001138">
    <property type="entry name" value="Zn2Cys6_DnaBD"/>
</dbReference>
<dbReference type="GO" id="GO:0008270">
    <property type="term" value="F:zinc ion binding"/>
    <property type="evidence" value="ECO:0007669"/>
    <property type="project" value="InterPro"/>
</dbReference>
<evidence type="ECO:0000313" key="8">
    <source>
        <dbReference type="Proteomes" id="UP000247233"/>
    </source>
</evidence>